<protein>
    <recommendedName>
        <fullName evidence="4">Ricin B lectin domain-containing protein</fullName>
    </recommendedName>
</protein>
<reference evidence="2 3" key="1">
    <citation type="submission" date="2024-01" db="EMBL/GenBank/DDBJ databases">
        <title>Comparative genomics of Cryptococcus and Kwoniella reveals pathogenesis evolution and contrasting modes of karyotype evolution via chromosome fusion or intercentromeric recombination.</title>
        <authorList>
            <person name="Coelho M.A."/>
            <person name="David-Palma M."/>
            <person name="Shea T."/>
            <person name="Bowers K."/>
            <person name="McGinley-Smith S."/>
            <person name="Mohammad A.W."/>
            <person name="Gnirke A."/>
            <person name="Yurkov A.M."/>
            <person name="Nowrousian M."/>
            <person name="Sun S."/>
            <person name="Cuomo C.A."/>
            <person name="Heitman J."/>
        </authorList>
    </citation>
    <scope>NUCLEOTIDE SEQUENCE [LARGE SCALE GENOMIC DNA]</scope>
    <source>
        <strain evidence="2">CBS 11374</strain>
    </source>
</reference>
<evidence type="ECO:0000313" key="3">
    <source>
        <dbReference type="Proteomes" id="UP001329825"/>
    </source>
</evidence>
<sequence>MFSLTAILPFLAVTLALPADDTNNKPSVGKIQVYSSDAKSPKCLSAQYPNDDVHSTPDTTLDIVKCDQATEWTIDENSSGNIVLAGTSWAISSVQRKDDTHGATQNDIKLETLDTSSEAQRWTYSPDKDGQVTFKSEIKYSDETYCLTQNLLDNEIWAFSCQVQDPAIAGAVNNGK</sequence>
<evidence type="ECO:0000313" key="2">
    <source>
        <dbReference type="EMBL" id="WRT70166.1"/>
    </source>
</evidence>
<evidence type="ECO:0008006" key="4">
    <source>
        <dbReference type="Google" id="ProtNLM"/>
    </source>
</evidence>
<dbReference type="Proteomes" id="UP001329825">
    <property type="component" value="Chromosome 10"/>
</dbReference>
<name>A0ABZ1D7X7_9TREE</name>
<gene>
    <name evidence="2" type="ORF">IL334_007160</name>
</gene>
<accession>A0ABZ1D7X7</accession>
<keyword evidence="1" id="KW-0732">Signal</keyword>
<feature type="signal peptide" evidence="1">
    <location>
        <begin position="1"/>
        <end position="16"/>
    </location>
</feature>
<keyword evidence="3" id="KW-1185">Reference proteome</keyword>
<evidence type="ECO:0000256" key="1">
    <source>
        <dbReference type="SAM" id="SignalP"/>
    </source>
</evidence>
<dbReference type="RefSeq" id="XP_062794905.1">
    <property type="nucleotide sequence ID" value="XM_062938854.1"/>
</dbReference>
<dbReference type="EMBL" id="CP141890">
    <property type="protein sequence ID" value="WRT70166.1"/>
    <property type="molecule type" value="Genomic_DNA"/>
</dbReference>
<organism evidence="2 3">
    <name type="scientific">Kwoniella shivajii</name>
    <dbReference type="NCBI Taxonomy" id="564305"/>
    <lineage>
        <taxon>Eukaryota</taxon>
        <taxon>Fungi</taxon>
        <taxon>Dikarya</taxon>
        <taxon>Basidiomycota</taxon>
        <taxon>Agaricomycotina</taxon>
        <taxon>Tremellomycetes</taxon>
        <taxon>Tremellales</taxon>
        <taxon>Cryptococcaceae</taxon>
        <taxon>Kwoniella</taxon>
    </lineage>
</organism>
<dbReference type="GeneID" id="87959290"/>
<proteinExistence type="predicted"/>
<feature type="chain" id="PRO_5045388224" description="Ricin B lectin domain-containing protein" evidence="1">
    <location>
        <begin position="17"/>
        <end position="176"/>
    </location>
</feature>